<evidence type="ECO:0000313" key="6">
    <source>
        <dbReference type="EMBL" id="QHB51293.1"/>
    </source>
</evidence>
<dbReference type="AlphaFoldDB" id="A0A6P1E986"/>
<keyword evidence="2 5" id="KW-0812">Transmembrane</keyword>
<dbReference type="RefSeq" id="WP_003552166.1">
    <property type="nucleotide sequence ID" value="NZ_CABKOL010000106.1"/>
</dbReference>
<name>A0A6P1E986_LENHI</name>
<evidence type="ECO:0000256" key="4">
    <source>
        <dbReference type="ARBA" id="ARBA00023136"/>
    </source>
</evidence>
<gene>
    <name evidence="6" type="ORF">GQR93_03155</name>
</gene>
<feature type="transmembrane region" description="Helical" evidence="5">
    <location>
        <begin position="36"/>
        <end position="54"/>
    </location>
</feature>
<proteinExistence type="predicted"/>
<feature type="transmembrane region" description="Helical" evidence="5">
    <location>
        <begin position="60"/>
        <end position="80"/>
    </location>
</feature>
<dbReference type="Pfam" id="PF07457">
    <property type="entry name" value="DUF1516"/>
    <property type="match status" value="1"/>
</dbReference>
<organism evidence="6 7">
    <name type="scientific">Lentilactobacillus hilgardii</name>
    <name type="common">Lactobacillus hilgardii</name>
    <dbReference type="NCBI Taxonomy" id="1588"/>
    <lineage>
        <taxon>Bacteria</taxon>
        <taxon>Bacillati</taxon>
        <taxon>Bacillota</taxon>
        <taxon>Bacilli</taxon>
        <taxon>Lactobacillales</taxon>
        <taxon>Lactobacillaceae</taxon>
        <taxon>Lentilactobacillus</taxon>
    </lineage>
</organism>
<dbReference type="GeneID" id="69057358"/>
<dbReference type="EMBL" id="CP047121">
    <property type="protein sequence ID" value="QHB51293.1"/>
    <property type="molecule type" value="Genomic_DNA"/>
</dbReference>
<evidence type="ECO:0000313" key="7">
    <source>
        <dbReference type="Proteomes" id="UP000465035"/>
    </source>
</evidence>
<evidence type="ECO:0000256" key="3">
    <source>
        <dbReference type="ARBA" id="ARBA00022989"/>
    </source>
</evidence>
<keyword evidence="4 5" id="KW-0472">Membrane</keyword>
<accession>A0A6P1E986</accession>
<keyword evidence="1" id="KW-1003">Cell membrane</keyword>
<feature type="transmembrane region" description="Helical" evidence="5">
    <location>
        <begin position="92"/>
        <end position="110"/>
    </location>
</feature>
<evidence type="ECO:0000256" key="1">
    <source>
        <dbReference type="ARBA" id="ARBA00022475"/>
    </source>
</evidence>
<protein>
    <submittedName>
        <fullName evidence="6">DUF1516 family protein</fullName>
    </submittedName>
</protein>
<keyword evidence="3 5" id="KW-1133">Transmembrane helix</keyword>
<dbReference type="Proteomes" id="UP000465035">
    <property type="component" value="Chromosome"/>
</dbReference>
<sequence length="118" mass="13320">MLWLWIHLVTWFVLTIVVVLGLIAKSHKVTVWAMTARVLYLIAIISGVILLLGTWQYNPILSTIKVILALGLIAFIEIAFARKQENKFHAGLIWWALCFCIVVGIVGLILSQGRPFLH</sequence>
<reference evidence="6 7" key="1">
    <citation type="submission" date="2019-12" db="EMBL/GenBank/DDBJ databases">
        <title>Lactobacillus hilgardii FLUB.</title>
        <authorList>
            <person name="Gustaw K."/>
        </authorList>
    </citation>
    <scope>NUCLEOTIDE SEQUENCE [LARGE SCALE GENOMIC DNA]</scope>
    <source>
        <strain evidence="6 7">FLUB</strain>
    </source>
</reference>
<evidence type="ECO:0000256" key="5">
    <source>
        <dbReference type="SAM" id="Phobius"/>
    </source>
</evidence>
<dbReference type="InterPro" id="IPR010899">
    <property type="entry name" value="UPF0344"/>
</dbReference>
<feature type="transmembrane region" description="Helical" evidence="5">
    <location>
        <begin position="6"/>
        <end position="24"/>
    </location>
</feature>
<evidence type="ECO:0000256" key="2">
    <source>
        <dbReference type="ARBA" id="ARBA00022692"/>
    </source>
</evidence>